<reference evidence="2" key="1">
    <citation type="submission" date="2016-02" db="EMBL/GenBank/DDBJ databases">
        <title>Genome sequence of Bacillus trypoxylicola KCTC 13244(T).</title>
        <authorList>
            <person name="Jeong H."/>
            <person name="Park S.-H."/>
            <person name="Choi S.-K."/>
        </authorList>
    </citation>
    <scope>NUCLEOTIDE SEQUENCE [LARGE SCALE GENOMIC DNA]</scope>
    <source>
        <strain evidence="2">KCTC 13244</strain>
    </source>
</reference>
<dbReference type="STRING" id="519424.AZF04_19725"/>
<dbReference type="EMBL" id="LTAO01000020">
    <property type="protein sequence ID" value="KYG30401.1"/>
    <property type="molecule type" value="Genomic_DNA"/>
</dbReference>
<evidence type="ECO:0000313" key="3">
    <source>
        <dbReference type="Proteomes" id="UP000075806"/>
    </source>
</evidence>
<accession>A0A162DNK1</accession>
<keyword evidence="3" id="KW-1185">Reference proteome</keyword>
<evidence type="ECO:0000313" key="2">
    <source>
        <dbReference type="EMBL" id="KYG30401.1"/>
    </source>
</evidence>
<organism evidence="2 3">
    <name type="scientific">Alkalihalobacillus trypoxylicola</name>
    <dbReference type="NCBI Taxonomy" id="519424"/>
    <lineage>
        <taxon>Bacteria</taxon>
        <taxon>Bacillati</taxon>
        <taxon>Bacillota</taxon>
        <taxon>Bacilli</taxon>
        <taxon>Bacillales</taxon>
        <taxon>Bacillaceae</taxon>
        <taxon>Alkalihalobacillus</taxon>
    </lineage>
</organism>
<evidence type="ECO:0000256" key="1">
    <source>
        <dbReference type="SAM" id="Phobius"/>
    </source>
</evidence>
<sequence length="411" mass="45459">MDRLFNSHWFVKIIAFFIALMLFTFVNLDNINNQPGVLPNISTKTYMLDEVPLNVYYDEENYSIVDQTETVQVTLTGSQAAITGFQIRMAEHEVFIDVREREEGNHTLRVEHRGFPNDVTVRIVPENARVVLQEKQTVSLPVTVEVMNEDEIEEGYSVGTPIVTPVNIAITASRDSIAEIAQAKAYVDVSGADASVEDTVPIKLYDRNGNELSLEVEPSIVEVRVPITSPNKVVPIKITRDGQLANGLSLDSLEVEPREVTIYGPSEVIAEIDVLEGIILDLSAIEDGETIELELPLPEGVEHVEPESIQVTPTISEEVEREFEDVSIEVVGAESGTRVALPSEEEWSLSIIAKGAERRLESLSVDDIQVFIDVSQLSEGEQDAEIQINGPNDFIFQLSESTVPVIITGTD</sequence>
<protein>
    <recommendedName>
        <fullName evidence="4">YbbR-like domain-containing protein YbbR</fullName>
    </recommendedName>
</protein>
<proteinExistence type="predicted"/>
<evidence type="ECO:0008006" key="4">
    <source>
        <dbReference type="Google" id="ProtNLM"/>
    </source>
</evidence>
<keyword evidence="1" id="KW-0812">Transmembrane</keyword>
<gene>
    <name evidence="2" type="ORF">AZF04_19725</name>
</gene>
<dbReference type="RefSeq" id="WP_061948982.1">
    <property type="nucleotide sequence ID" value="NZ_LTAO01000020.1"/>
</dbReference>
<keyword evidence="1" id="KW-1133">Transmembrane helix</keyword>
<feature type="transmembrane region" description="Helical" evidence="1">
    <location>
        <begin position="9"/>
        <end position="28"/>
    </location>
</feature>
<dbReference type="PANTHER" id="PTHR37804:SF1">
    <property type="entry name" value="CDAA REGULATORY PROTEIN CDAR"/>
    <property type="match status" value="1"/>
</dbReference>
<keyword evidence="1" id="KW-0472">Membrane</keyword>
<dbReference type="Gene3D" id="2.170.120.30">
    <property type="match status" value="2"/>
</dbReference>
<dbReference type="InterPro" id="IPR053154">
    <property type="entry name" value="c-di-AMP_regulator"/>
</dbReference>
<name>A0A162DNK1_9BACI</name>
<dbReference type="OrthoDB" id="2960905at2"/>
<dbReference type="AlphaFoldDB" id="A0A162DNK1"/>
<dbReference type="Pfam" id="PF07949">
    <property type="entry name" value="YbbR"/>
    <property type="match status" value="3"/>
</dbReference>
<dbReference type="Gene3D" id="2.170.120.40">
    <property type="entry name" value="YbbR-like domain"/>
    <property type="match status" value="2"/>
</dbReference>
<comment type="caution">
    <text evidence="2">The sequence shown here is derived from an EMBL/GenBank/DDBJ whole genome shotgun (WGS) entry which is preliminary data.</text>
</comment>
<dbReference type="InterPro" id="IPR012505">
    <property type="entry name" value="YbbR"/>
</dbReference>
<dbReference type="PANTHER" id="PTHR37804">
    <property type="entry name" value="CDAA REGULATORY PROTEIN CDAR"/>
    <property type="match status" value="1"/>
</dbReference>
<dbReference type="Proteomes" id="UP000075806">
    <property type="component" value="Unassembled WGS sequence"/>
</dbReference>